<dbReference type="STRING" id="314344.AL013_03490"/>
<dbReference type="RefSeq" id="WP_009849261.1">
    <property type="nucleotide sequence ID" value="NZ_DS022294.1"/>
</dbReference>
<evidence type="ECO:0000313" key="3">
    <source>
        <dbReference type="Proteomes" id="UP000005297"/>
    </source>
</evidence>
<dbReference type="EMBL" id="AATS01000008">
    <property type="protein sequence ID" value="EAU54481.1"/>
    <property type="molecule type" value="Genomic_DNA"/>
</dbReference>
<dbReference type="InterPro" id="IPR007446">
    <property type="entry name" value="PilP"/>
</dbReference>
<keyword evidence="3" id="KW-1185">Reference proteome</keyword>
<comment type="caution">
    <text evidence="2">The sequence shown here is derived from an EMBL/GenBank/DDBJ whole genome shotgun (WGS) entry which is preliminary data.</text>
</comment>
<dbReference type="HOGENOM" id="CLU_1650102_0_0_0"/>
<evidence type="ECO:0000256" key="1">
    <source>
        <dbReference type="SAM" id="SignalP"/>
    </source>
</evidence>
<dbReference type="eggNOG" id="COG3168">
    <property type="taxonomic scope" value="Bacteria"/>
</dbReference>
<protein>
    <submittedName>
        <fullName evidence="2">Fimbrial assembly protein</fullName>
    </submittedName>
</protein>
<dbReference type="Proteomes" id="UP000005297">
    <property type="component" value="Unassembled WGS sequence"/>
</dbReference>
<organism evidence="2 3">
    <name type="scientific">Mariprofundus ferrooxydans PV-1</name>
    <dbReference type="NCBI Taxonomy" id="314345"/>
    <lineage>
        <taxon>Bacteria</taxon>
        <taxon>Pseudomonadati</taxon>
        <taxon>Pseudomonadota</taxon>
        <taxon>Candidatius Mariprofundia</taxon>
        <taxon>Mariprofundales</taxon>
        <taxon>Mariprofundaceae</taxon>
        <taxon>Mariprofundus</taxon>
    </lineage>
</organism>
<sequence>MKRLTGLMICMALSPTLYAAAPDAEVPDAMQHLVTAPDIDFATLRDPFSSYLARVTSTGKSALMENKFLLSNRKREPLESYDLDSLKLVAIFSMGGERVAMVEDSTNKGYVIHRGNYLGKNNGKIEKITGDTVFLVEQVLDPAGDIIDRQVTLTLNEVNP</sequence>
<proteinExistence type="predicted"/>
<dbReference type="Pfam" id="PF04351">
    <property type="entry name" value="PilP"/>
    <property type="match status" value="1"/>
</dbReference>
<name>Q0EYS6_9PROT</name>
<evidence type="ECO:0000313" key="2">
    <source>
        <dbReference type="EMBL" id="EAU54481.1"/>
    </source>
</evidence>
<feature type="chain" id="PRO_5004171461" evidence="1">
    <location>
        <begin position="20"/>
        <end position="160"/>
    </location>
</feature>
<dbReference type="AlphaFoldDB" id="Q0EYS6"/>
<feature type="signal peptide" evidence="1">
    <location>
        <begin position="1"/>
        <end position="19"/>
    </location>
</feature>
<dbReference type="Gene3D" id="2.30.30.830">
    <property type="match status" value="1"/>
</dbReference>
<dbReference type="OrthoDB" id="5296580at2"/>
<keyword evidence="1" id="KW-0732">Signal</keyword>
<gene>
    <name evidence="2" type="ORF">SPV1_08686</name>
</gene>
<accession>Q0EYS6</accession>
<reference evidence="2 3" key="1">
    <citation type="submission" date="2006-09" db="EMBL/GenBank/DDBJ databases">
        <authorList>
            <person name="Emerson D."/>
            <person name="Ferriera S."/>
            <person name="Johnson J."/>
            <person name="Kravitz S."/>
            <person name="Halpern A."/>
            <person name="Remington K."/>
            <person name="Beeson K."/>
            <person name="Tran B."/>
            <person name="Rogers Y.-H."/>
            <person name="Friedman R."/>
            <person name="Venter J.C."/>
        </authorList>
    </citation>
    <scope>NUCLEOTIDE SEQUENCE [LARGE SCALE GENOMIC DNA]</scope>
    <source>
        <strain evidence="2 3">PV-1</strain>
    </source>
</reference>
<dbReference type="InParanoid" id="Q0EYS6"/>